<dbReference type="SFLD" id="SFLDG00358">
    <property type="entry name" value="Main_(cytGST)"/>
    <property type="match status" value="1"/>
</dbReference>
<dbReference type="PANTHER" id="PTHR44051:SF8">
    <property type="entry name" value="GLUTATHIONE S-TRANSFERASE GSTA"/>
    <property type="match status" value="1"/>
</dbReference>
<dbReference type="Gene3D" id="3.40.30.10">
    <property type="entry name" value="Glutaredoxin"/>
    <property type="match status" value="1"/>
</dbReference>
<accession>A0A244CQY1</accession>
<comment type="caution">
    <text evidence="4">The sequence shown here is derived from an EMBL/GenBank/DDBJ whole genome shotgun (WGS) entry which is preliminary data.</text>
</comment>
<dbReference type="AlphaFoldDB" id="A0A244CQY1"/>
<dbReference type="InterPro" id="IPR010987">
    <property type="entry name" value="Glutathione-S-Trfase_C-like"/>
</dbReference>
<evidence type="ECO:0000256" key="1">
    <source>
        <dbReference type="RuleBase" id="RU003494"/>
    </source>
</evidence>
<dbReference type="Gene3D" id="1.20.1050.10">
    <property type="match status" value="1"/>
</dbReference>
<dbReference type="Proteomes" id="UP000194841">
    <property type="component" value="Unassembled WGS sequence"/>
</dbReference>
<dbReference type="InterPro" id="IPR036282">
    <property type="entry name" value="Glutathione-S-Trfase_C_sf"/>
</dbReference>
<feature type="domain" description="GST N-terminal" evidence="2">
    <location>
        <begin position="1"/>
        <end position="80"/>
    </location>
</feature>
<dbReference type="InterPro" id="IPR036249">
    <property type="entry name" value="Thioredoxin-like_sf"/>
</dbReference>
<dbReference type="SUPFAM" id="SSF52833">
    <property type="entry name" value="Thioredoxin-like"/>
    <property type="match status" value="1"/>
</dbReference>
<feature type="domain" description="GST C-terminal" evidence="3">
    <location>
        <begin position="86"/>
        <end position="212"/>
    </location>
</feature>
<dbReference type="EMBL" id="MWPV01000002">
    <property type="protein sequence ID" value="OUL58033.1"/>
    <property type="molecule type" value="Genomic_DNA"/>
</dbReference>
<dbReference type="SFLD" id="SFLDG01150">
    <property type="entry name" value="Main.1:_Beta-like"/>
    <property type="match status" value="1"/>
</dbReference>
<reference evidence="4 5" key="1">
    <citation type="submission" date="2017-02" db="EMBL/GenBank/DDBJ databases">
        <title>Pseudoalteromonas ulvae TC14 Genome.</title>
        <authorList>
            <person name="Molmeret M."/>
        </authorList>
    </citation>
    <scope>NUCLEOTIDE SEQUENCE [LARGE SCALE GENOMIC DNA]</scope>
    <source>
        <strain evidence="4">TC14</strain>
    </source>
</reference>
<dbReference type="PANTHER" id="PTHR44051">
    <property type="entry name" value="GLUTATHIONE S-TRANSFERASE-RELATED"/>
    <property type="match status" value="1"/>
</dbReference>
<proteinExistence type="inferred from homology"/>
<keyword evidence="4" id="KW-0808">Transferase</keyword>
<gene>
    <name evidence="4" type="ORF">B1199_06655</name>
</gene>
<dbReference type="Pfam" id="PF00043">
    <property type="entry name" value="GST_C"/>
    <property type="match status" value="1"/>
</dbReference>
<evidence type="ECO:0000313" key="5">
    <source>
        <dbReference type="Proteomes" id="UP000194841"/>
    </source>
</evidence>
<organism evidence="4 5">
    <name type="scientific">Pseudoalteromonas ulvae</name>
    <dbReference type="NCBI Taxonomy" id="107327"/>
    <lineage>
        <taxon>Bacteria</taxon>
        <taxon>Pseudomonadati</taxon>
        <taxon>Pseudomonadota</taxon>
        <taxon>Gammaproteobacteria</taxon>
        <taxon>Alteromonadales</taxon>
        <taxon>Pseudoalteromonadaceae</taxon>
        <taxon>Pseudoalteromonas</taxon>
    </lineage>
</organism>
<dbReference type="RefSeq" id="WP_086743339.1">
    <property type="nucleotide sequence ID" value="NZ_MWPV01000002.1"/>
</dbReference>
<evidence type="ECO:0000259" key="2">
    <source>
        <dbReference type="PROSITE" id="PS50404"/>
    </source>
</evidence>
<dbReference type="PROSITE" id="PS50405">
    <property type="entry name" value="GST_CTER"/>
    <property type="match status" value="1"/>
</dbReference>
<dbReference type="CDD" id="cd03046">
    <property type="entry name" value="GST_N_GTT1_like"/>
    <property type="match status" value="1"/>
</dbReference>
<dbReference type="SUPFAM" id="SSF47616">
    <property type="entry name" value="GST C-terminal domain-like"/>
    <property type="match status" value="1"/>
</dbReference>
<dbReference type="Pfam" id="PF02798">
    <property type="entry name" value="GST_N"/>
    <property type="match status" value="1"/>
</dbReference>
<protein>
    <submittedName>
        <fullName evidence="4">Glutathione S-transferase</fullName>
    </submittedName>
</protein>
<evidence type="ECO:0000259" key="3">
    <source>
        <dbReference type="PROSITE" id="PS50405"/>
    </source>
</evidence>
<sequence length="213" mass="24172">MIELYGTPRSRSLRVSWLLEELALDWQYRFIDFGQGAQHDADFRALSPEGKIPVLVDNGESVAESLAICIFIAEKYAPESWLPMRGSALSAKHWQWCSFIVSELEQGLWTLAKHKFALPEPQRCPEIANTARWEFNKAAKTASLLLADSAYCCGEQITVADILLAHTLGWALKSDCVLPENLVKYYQHMSARPAMRKALQKEIDFAEQQKHTM</sequence>
<dbReference type="InterPro" id="IPR004045">
    <property type="entry name" value="Glutathione_S-Trfase_N"/>
</dbReference>
<dbReference type="PROSITE" id="PS50404">
    <property type="entry name" value="GST_NTER"/>
    <property type="match status" value="1"/>
</dbReference>
<dbReference type="InterPro" id="IPR004046">
    <property type="entry name" value="GST_C"/>
</dbReference>
<dbReference type="OrthoDB" id="9810080at2"/>
<dbReference type="GO" id="GO:0016740">
    <property type="term" value="F:transferase activity"/>
    <property type="evidence" value="ECO:0007669"/>
    <property type="project" value="UniProtKB-KW"/>
</dbReference>
<dbReference type="InterPro" id="IPR040079">
    <property type="entry name" value="Glutathione_S-Trfase"/>
</dbReference>
<comment type="similarity">
    <text evidence="1">Belongs to the GST superfamily.</text>
</comment>
<dbReference type="SFLD" id="SFLDS00019">
    <property type="entry name" value="Glutathione_Transferase_(cytos"/>
    <property type="match status" value="1"/>
</dbReference>
<name>A0A244CQY1_PSEDV</name>
<keyword evidence="5" id="KW-1185">Reference proteome</keyword>
<evidence type="ECO:0000313" key="4">
    <source>
        <dbReference type="EMBL" id="OUL58033.1"/>
    </source>
</evidence>